<accession>A0A934RQ96</accession>
<evidence type="ECO:0000313" key="3">
    <source>
        <dbReference type="Proteomes" id="UP000604083"/>
    </source>
</evidence>
<dbReference type="EMBL" id="JAENIO010000011">
    <property type="protein sequence ID" value="MBK1833621.1"/>
    <property type="molecule type" value="Genomic_DNA"/>
</dbReference>
<proteinExistence type="predicted"/>
<gene>
    <name evidence="2" type="ORF">JIN78_06060</name>
</gene>
<evidence type="ECO:0000256" key="1">
    <source>
        <dbReference type="SAM" id="Phobius"/>
    </source>
</evidence>
<dbReference type="AlphaFoldDB" id="A0A934RQ96"/>
<evidence type="ECO:0000313" key="2">
    <source>
        <dbReference type="EMBL" id="MBK1833621.1"/>
    </source>
</evidence>
<feature type="transmembrane region" description="Helical" evidence="1">
    <location>
        <begin position="114"/>
        <end position="132"/>
    </location>
</feature>
<feature type="transmembrane region" description="Helical" evidence="1">
    <location>
        <begin position="226"/>
        <end position="246"/>
    </location>
</feature>
<feature type="transmembrane region" description="Helical" evidence="1">
    <location>
        <begin position="152"/>
        <end position="171"/>
    </location>
</feature>
<keyword evidence="1" id="KW-0472">Membrane</keyword>
<keyword evidence="1" id="KW-0812">Transmembrane</keyword>
<organism evidence="2 3">
    <name type="scientific">Roseibacillus ishigakijimensis</name>
    <dbReference type="NCBI Taxonomy" id="454146"/>
    <lineage>
        <taxon>Bacteria</taxon>
        <taxon>Pseudomonadati</taxon>
        <taxon>Verrucomicrobiota</taxon>
        <taxon>Verrucomicrobiia</taxon>
        <taxon>Verrucomicrobiales</taxon>
        <taxon>Verrucomicrobiaceae</taxon>
        <taxon>Roseibacillus</taxon>
    </lineage>
</organism>
<reference evidence="2" key="1">
    <citation type="submission" date="2021-01" db="EMBL/GenBank/DDBJ databases">
        <title>Modified the classification status of verrucomicrobia.</title>
        <authorList>
            <person name="Feng X."/>
        </authorList>
    </citation>
    <scope>NUCLEOTIDE SEQUENCE</scope>
    <source>
        <strain evidence="2">KCTC 12986</strain>
    </source>
</reference>
<dbReference type="RefSeq" id="WP_377174004.1">
    <property type="nucleotide sequence ID" value="NZ_JBHUJA010000014.1"/>
</dbReference>
<feature type="transmembrane region" description="Helical" evidence="1">
    <location>
        <begin position="86"/>
        <end position="102"/>
    </location>
</feature>
<keyword evidence="3" id="KW-1185">Reference proteome</keyword>
<feature type="transmembrane region" description="Helical" evidence="1">
    <location>
        <begin position="341"/>
        <end position="365"/>
    </location>
</feature>
<feature type="transmembrane region" description="Helical" evidence="1">
    <location>
        <begin position="307"/>
        <end position="329"/>
    </location>
</feature>
<feature type="transmembrane region" description="Helical" evidence="1">
    <location>
        <begin position="56"/>
        <end position="74"/>
    </location>
</feature>
<name>A0A934RQ96_9BACT</name>
<sequence length="385" mass="42617">MQIALLGWVTGYWWCRGRWEHDLWLQWVLLPAFACNADRVWALWQEWYRGGWRENGCLLVLLGLLEWQFWITGIRGGDWWGGPGSGRDFVLALILLTSFALFQREPGALRRLGCAVIFVATLAIACSLVLFYLDYGFSEQRFRLVWRYEPGFNAVTTGLLAGYALVVTALVPWGENGFLRGAKALALLTLSFALSATESRGALLAGLAAGCAALGRGPLHPLRERAVVTGPTLILMGGGFFFYWALAAAAGQSEGEMVARGSAGRLTIYETYLSQLKGWDWWVGQGTVGQLPPEILGWLVHHPHNAYLGQLVGYGLPASLVFGGLLLVVGWRHCRAREWPLFIFGLTACLFDGGQILSLFTLARWETLLVFLPLMLFCGRGKQAT</sequence>
<dbReference type="Proteomes" id="UP000604083">
    <property type="component" value="Unassembled WGS sequence"/>
</dbReference>
<protein>
    <recommendedName>
        <fullName evidence="4">O-antigen ligase</fullName>
    </recommendedName>
</protein>
<comment type="caution">
    <text evidence="2">The sequence shown here is derived from an EMBL/GenBank/DDBJ whole genome shotgun (WGS) entry which is preliminary data.</text>
</comment>
<evidence type="ECO:0008006" key="4">
    <source>
        <dbReference type="Google" id="ProtNLM"/>
    </source>
</evidence>
<keyword evidence="1" id="KW-1133">Transmembrane helix</keyword>